<proteinExistence type="predicted"/>
<dbReference type="Gene3D" id="3.40.1410.10">
    <property type="entry name" value="Chorismate lyase-like"/>
    <property type="match status" value="1"/>
</dbReference>
<dbReference type="InterPro" id="IPR000524">
    <property type="entry name" value="Tscrpt_reg_HTH_GntR"/>
</dbReference>
<dbReference type="PROSITE" id="PS50949">
    <property type="entry name" value="HTH_GNTR"/>
    <property type="match status" value="1"/>
</dbReference>
<dbReference type="PANTHER" id="PTHR44846">
    <property type="entry name" value="MANNOSYL-D-GLYCERATE TRANSPORT/METABOLISM SYSTEM REPRESSOR MNGR-RELATED"/>
    <property type="match status" value="1"/>
</dbReference>
<dbReference type="Pfam" id="PF07702">
    <property type="entry name" value="UTRA"/>
    <property type="match status" value="1"/>
</dbReference>
<evidence type="ECO:0000259" key="4">
    <source>
        <dbReference type="PROSITE" id="PS50949"/>
    </source>
</evidence>
<dbReference type="InterPro" id="IPR036390">
    <property type="entry name" value="WH_DNA-bd_sf"/>
</dbReference>
<dbReference type="RefSeq" id="WP_237852780.1">
    <property type="nucleotide sequence ID" value="NZ_JAKLWS010000004.1"/>
</dbReference>
<evidence type="ECO:0000313" key="5">
    <source>
        <dbReference type="EMBL" id="MCG2587937.1"/>
    </source>
</evidence>
<evidence type="ECO:0000256" key="2">
    <source>
        <dbReference type="ARBA" id="ARBA00023125"/>
    </source>
</evidence>
<dbReference type="SMART" id="SM00866">
    <property type="entry name" value="UTRA"/>
    <property type="match status" value="1"/>
</dbReference>
<accession>A0ABS9KAR1</accession>
<comment type="caution">
    <text evidence="5">The sequence shown here is derived from an EMBL/GenBank/DDBJ whole genome shotgun (WGS) entry which is preliminary data.</text>
</comment>
<dbReference type="Gene3D" id="1.10.10.10">
    <property type="entry name" value="Winged helix-like DNA-binding domain superfamily/Winged helix DNA-binding domain"/>
    <property type="match status" value="1"/>
</dbReference>
<dbReference type="SMART" id="SM00345">
    <property type="entry name" value="HTH_GNTR"/>
    <property type="match status" value="1"/>
</dbReference>
<keyword evidence="1" id="KW-0805">Transcription regulation</keyword>
<evidence type="ECO:0000256" key="1">
    <source>
        <dbReference type="ARBA" id="ARBA00023015"/>
    </source>
</evidence>
<dbReference type="PANTHER" id="PTHR44846:SF1">
    <property type="entry name" value="MANNOSYL-D-GLYCERATE TRANSPORT_METABOLISM SYSTEM REPRESSOR MNGR-RELATED"/>
    <property type="match status" value="1"/>
</dbReference>
<dbReference type="PRINTS" id="PR00035">
    <property type="entry name" value="HTHGNTR"/>
</dbReference>
<dbReference type="SUPFAM" id="SSF64288">
    <property type="entry name" value="Chorismate lyase-like"/>
    <property type="match status" value="1"/>
</dbReference>
<dbReference type="SUPFAM" id="SSF46785">
    <property type="entry name" value="Winged helix' DNA-binding domain"/>
    <property type="match status" value="1"/>
</dbReference>
<dbReference type="InterPro" id="IPR050679">
    <property type="entry name" value="Bact_HTH_transcr_reg"/>
</dbReference>
<dbReference type="EMBL" id="JAKLWS010000004">
    <property type="protein sequence ID" value="MCG2587937.1"/>
    <property type="molecule type" value="Genomic_DNA"/>
</dbReference>
<protein>
    <submittedName>
        <fullName evidence="5">GntR family transcriptional regulator</fullName>
    </submittedName>
</protein>
<gene>
    <name evidence="5" type="ORF">L6773_05140</name>
</gene>
<keyword evidence="2" id="KW-0238">DNA-binding</keyword>
<dbReference type="InterPro" id="IPR011663">
    <property type="entry name" value="UTRA"/>
</dbReference>
<feature type="domain" description="HTH gntR-type" evidence="4">
    <location>
        <begin position="9"/>
        <end position="77"/>
    </location>
</feature>
<dbReference type="InterPro" id="IPR036388">
    <property type="entry name" value="WH-like_DNA-bd_sf"/>
</dbReference>
<sequence length="241" mass="28415">MKIDQTSGIPLYKQIESYIRQEIESGKYDDGSFLPREQKLANKFGVSRNTVRQGIANLVNEGVLKRTPGKGTVLAQRTITTKLSEWHSFRNEMQKKGITVKDYFVKAEFEYAPGEVYQKLNVNKDKKLFKLERLRGDRIAPFVYFVSWFHPRTQLDENEDYTCSLYTIIEEKHSVVPVYSEEELDAIEADIRIAEYLQIEKNKPILFRKRLVLDAGERPIEYNLGYYRSDKFKYSIRFERK</sequence>
<dbReference type="CDD" id="cd07377">
    <property type="entry name" value="WHTH_GntR"/>
    <property type="match status" value="1"/>
</dbReference>
<name>A0ABS9KAR1_9BACT</name>
<organism evidence="5 6">
    <name type="scientific">Rhodohalobacter sulfatireducens</name>
    <dbReference type="NCBI Taxonomy" id="2911366"/>
    <lineage>
        <taxon>Bacteria</taxon>
        <taxon>Pseudomonadati</taxon>
        <taxon>Balneolota</taxon>
        <taxon>Balneolia</taxon>
        <taxon>Balneolales</taxon>
        <taxon>Balneolaceae</taxon>
        <taxon>Rhodohalobacter</taxon>
    </lineage>
</organism>
<reference evidence="5" key="2">
    <citation type="submission" date="2024-05" db="EMBL/GenBank/DDBJ databases">
        <title>Rhodohalobacter halophilus gen. nov., sp. nov., a moderately halophilic member of the family Balneolaceae.</title>
        <authorList>
            <person name="Xia J."/>
        </authorList>
    </citation>
    <scope>NUCLEOTIDE SEQUENCE</scope>
    <source>
        <strain evidence="5">WB101</strain>
    </source>
</reference>
<keyword evidence="6" id="KW-1185">Reference proteome</keyword>
<keyword evidence="3" id="KW-0804">Transcription</keyword>
<dbReference type="Pfam" id="PF00392">
    <property type="entry name" value="GntR"/>
    <property type="match status" value="1"/>
</dbReference>
<dbReference type="Proteomes" id="UP001165366">
    <property type="component" value="Unassembled WGS sequence"/>
</dbReference>
<evidence type="ECO:0000256" key="3">
    <source>
        <dbReference type="ARBA" id="ARBA00023163"/>
    </source>
</evidence>
<evidence type="ECO:0000313" key="6">
    <source>
        <dbReference type="Proteomes" id="UP001165366"/>
    </source>
</evidence>
<dbReference type="InterPro" id="IPR028978">
    <property type="entry name" value="Chorismate_lyase_/UTRA_dom_sf"/>
</dbReference>
<reference evidence="5" key="1">
    <citation type="submission" date="2022-01" db="EMBL/GenBank/DDBJ databases">
        <authorList>
            <person name="Wang Y."/>
        </authorList>
    </citation>
    <scope>NUCLEOTIDE SEQUENCE</scope>
    <source>
        <strain evidence="5">WB101</strain>
    </source>
</reference>